<evidence type="ECO:0000256" key="2">
    <source>
        <dbReference type="RuleBase" id="RU361183"/>
    </source>
</evidence>
<dbReference type="PROSITE" id="PS51864">
    <property type="entry name" value="ASTACIN"/>
    <property type="match status" value="1"/>
</dbReference>
<dbReference type="PANTHER" id="PTHR10127:SF880">
    <property type="entry name" value="ZINC METALLOPROTEINASE NAS-5"/>
    <property type="match status" value="1"/>
</dbReference>
<dbReference type="InterPro" id="IPR024079">
    <property type="entry name" value="MetalloPept_cat_dom_sf"/>
</dbReference>
<comment type="caution">
    <text evidence="1">Lacks conserved residue(s) required for the propagation of feature annotation.</text>
</comment>
<keyword evidence="1 2" id="KW-0479">Metal-binding</keyword>
<dbReference type="GO" id="GO:0004222">
    <property type="term" value="F:metalloendopeptidase activity"/>
    <property type="evidence" value="ECO:0007669"/>
    <property type="project" value="UniProtKB-UniRule"/>
</dbReference>
<dbReference type="OrthoDB" id="291007at2759"/>
<evidence type="ECO:0000313" key="4">
    <source>
        <dbReference type="EMBL" id="KHJ80622.1"/>
    </source>
</evidence>
<keyword evidence="1 2" id="KW-0645">Protease</keyword>
<feature type="binding site" evidence="1">
    <location>
        <position position="18"/>
    </location>
    <ligand>
        <name>Zn(2+)</name>
        <dbReference type="ChEBI" id="CHEBI:29105"/>
        <note>catalytic</note>
    </ligand>
</feature>
<feature type="non-terminal residue" evidence="4">
    <location>
        <position position="103"/>
    </location>
</feature>
<gene>
    <name evidence="4" type="ORF">OESDEN_19701</name>
</gene>
<dbReference type="EC" id="3.4.24.-" evidence="2"/>
<dbReference type="MEROPS" id="M12.A45"/>
<dbReference type="SUPFAM" id="SSF55486">
    <property type="entry name" value="Metalloproteases ('zincins'), catalytic domain"/>
    <property type="match status" value="1"/>
</dbReference>
<dbReference type="EMBL" id="KN600158">
    <property type="protein sequence ID" value="KHJ80622.1"/>
    <property type="molecule type" value="Genomic_DNA"/>
</dbReference>
<keyword evidence="5" id="KW-1185">Reference proteome</keyword>
<organism evidence="4 5">
    <name type="scientific">Oesophagostomum dentatum</name>
    <name type="common">Nodular worm</name>
    <dbReference type="NCBI Taxonomy" id="61180"/>
    <lineage>
        <taxon>Eukaryota</taxon>
        <taxon>Metazoa</taxon>
        <taxon>Ecdysozoa</taxon>
        <taxon>Nematoda</taxon>
        <taxon>Chromadorea</taxon>
        <taxon>Rhabditida</taxon>
        <taxon>Rhabditina</taxon>
        <taxon>Rhabditomorpha</taxon>
        <taxon>Strongyloidea</taxon>
        <taxon>Strongylidae</taxon>
        <taxon>Oesophagostomum</taxon>
    </lineage>
</organism>
<keyword evidence="1 2" id="KW-0862">Zinc</keyword>
<sequence>MLEASRFGSCMREGTIVHELLHVIGLWHEHMREDRDQYIRINDQNIQKGYESQFRILPTSEAVTYGVPYDYLSIMHYEENAFAEPRTITITALDGKYQVIFEM</sequence>
<feature type="domain" description="Peptidase M12A" evidence="3">
    <location>
        <begin position="1"/>
        <end position="103"/>
    </location>
</feature>
<dbReference type="GO" id="GO:0006508">
    <property type="term" value="P:proteolysis"/>
    <property type="evidence" value="ECO:0007669"/>
    <property type="project" value="UniProtKB-KW"/>
</dbReference>
<feature type="binding site" evidence="1">
    <location>
        <position position="28"/>
    </location>
    <ligand>
        <name>Zn(2+)</name>
        <dbReference type="ChEBI" id="CHEBI:29105"/>
        <note>catalytic</note>
    </ligand>
</feature>
<feature type="binding site" evidence="1">
    <location>
        <position position="22"/>
    </location>
    <ligand>
        <name>Zn(2+)</name>
        <dbReference type="ChEBI" id="CHEBI:29105"/>
        <note>catalytic</note>
    </ligand>
</feature>
<name>A0A0B1SAU3_OESDE</name>
<dbReference type="PANTHER" id="PTHR10127">
    <property type="entry name" value="DISCOIDIN, CUB, EGF, LAMININ , AND ZINC METALLOPROTEASE DOMAIN CONTAINING"/>
    <property type="match status" value="1"/>
</dbReference>
<dbReference type="Proteomes" id="UP000053660">
    <property type="component" value="Unassembled WGS sequence"/>
</dbReference>
<keyword evidence="1 2" id="KW-0378">Hydrolase</keyword>
<proteinExistence type="predicted"/>
<comment type="cofactor">
    <cofactor evidence="1 2">
        <name>Zn(2+)</name>
        <dbReference type="ChEBI" id="CHEBI:29105"/>
    </cofactor>
    <text evidence="1 2">Binds 1 zinc ion per subunit.</text>
</comment>
<evidence type="ECO:0000313" key="5">
    <source>
        <dbReference type="Proteomes" id="UP000053660"/>
    </source>
</evidence>
<dbReference type="AlphaFoldDB" id="A0A0B1SAU3"/>
<dbReference type="Pfam" id="PF01400">
    <property type="entry name" value="Astacin"/>
    <property type="match status" value="1"/>
</dbReference>
<evidence type="ECO:0000259" key="3">
    <source>
        <dbReference type="PROSITE" id="PS51864"/>
    </source>
</evidence>
<dbReference type="InterPro" id="IPR001506">
    <property type="entry name" value="Peptidase_M12A"/>
</dbReference>
<accession>A0A0B1SAU3</accession>
<evidence type="ECO:0000256" key="1">
    <source>
        <dbReference type="PROSITE-ProRule" id="PRU01211"/>
    </source>
</evidence>
<dbReference type="Gene3D" id="3.40.390.10">
    <property type="entry name" value="Collagenase (Catalytic Domain)"/>
    <property type="match status" value="1"/>
</dbReference>
<dbReference type="PRINTS" id="PR00480">
    <property type="entry name" value="ASTACIN"/>
</dbReference>
<reference evidence="4 5" key="1">
    <citation type="submission" date="2014-03" db="EMBL/GenBank/DDBJ databases">
        <title>Draft genome of the hookworm Oesophagostomum dentatum.</title>
        <authorList>
            <person name="Mitreva M."/>
        </authorList>
    </citation>
    <scope>NUCLEOTIDE SEQUENCE [LARGE SCALE GENOMIC DNA]</scope>
    <source>
        <strain evidence="4 5">OD-Hann</strain>
    </source>
</reference>
<dbReference type="GO" id="GO:0008270">
    <property type="term" value="F:zinc ion binding"/>
    <property type="evidence" value="ECO:0007669"/>
    <property type="project" value="UniProtKB-UniRule"/>
</dbReference>
<feature type="active site" evidence="1">
    <location>
        <position position="19"/>
    </location>
</feature>
<keyword evidence="1 2" id="KW-0482">Metalloprotease</keyword>
<protein>
    <recommendedName>
        <fullName evidence="2">Metalloendopeptidase</fullName>
        <ecNumber evidence="2">3.4.24.-</ecNumber>
    </recommendedName>
</protein>